<dbReference type="InterPro" id="IPR003409">
    <property type="entry name" value="MORN"/>
</dbReference>
<dbReference type="AlphaFoldDB" id="A0A8S1N657"/>
<dbReference type="PANTHER" id="PTHR43215:SF14">
    <property type="entry name" value="RADIAL SPOKE HEAD 1 HOMOLOG"/>
    <property type="match status" value="1"/>
</dbReference>
<dbReference type="SMART" id="SM00698">
    <property type="entry name" value="MORN"/>
    <property type="match status" value="4"/>
</dbReference>
<organism evidence="2 3">
    <name type="scientific">Paramecium sonneborni</name>
    <dbReference type="NCBI Taxonomy" id="65129"/>
    <lineage>
        <taxon>Eukaryota</taxon>
        <taxon>Sar</taxon>
        <taxon>Alveolata</taxon>
        <taxon>Ciliophora</taxon>
        <taxon>Intramacronucleata</taxon>
        <taxon>Oligohymenophorea</taxon>
        <taxon>Peniculida</taxon>
        <taxon>Parameciidae</taxon>
        <taxon>Paramecium</taxon>
    </lineage>
</organism>
<reference evidence="2" key="1">
    <citation type="submission" date="2021-01" db="EMBL/GenBank/DDBJ databases">
        <authorList>
            <consortium name="Genoscope - CEA"/>
            <person name="William W."/>
        </authorList>
    </citation>
    <scope>NUCLEOTIDE SEQUENCE</scope>
</reference>
<keyword evidence="3" id="KW-1185">Reference proteome</keyword>
<dbReference type="Pfam" id="PF02493">
    <property type="entry name" value="MORN"/>
    <property type="match status" value="4"/>
</dbReference>
<gene>
    <name evidence="2" type="ORF">PSON_ATCC_30995.1.T0500100</name>
</gene>
<evidence type="ECO:0000313" key="3">
    <source>
        <dbReference type="Proteomes" id="UP000692954"/>
    </source>
</evidence>
<protein>
    <recommendedName>
        <fullName evidence="4">MORN repeat protein</fullName>
    </recommendedName>
</protein>
<name>A0A8S1N657_9CILI</name>
<evidence type="ECO:0000256" key="1">
    <source>
        <dbReference type="ARBA" id="ARBA00022737"/>
    </source>
</evidence>
<comment type="caution">
    <text evidence="2">The sequence shown here is derived from an EMBL/GenBank/DDBJ whole genome shotgun (WGS) entry which is preliminary data.</text>
</comment>
<dbReference type="Proteomes" id="UP000692954">
    <property type="component" value="Unassembled WGS sequence"/>
</dbReference>
<dbReference type="EMBL" id="CAJJDN010000050">
    <property type="protein sequence ID" value="CAD8086609.1"/>
    <property type="molecule type" value="Genomic_DNA"/>
</dbReference>
<evidence type="ECO:0000313" key="2">
    <source>
        <dbReference type="EMBL" id="CAD8086609.1"/>
    </source>
</evidence>
<accession>A0A8S1N657</accession>
<evidence type="ECO:0008006" key="4">
    <source>
        <dbReference type="Google" id="ProtNLM"/>
    </source>
</evidence>
<proteinExistence type="predicted"/>
<keyword evidence="1" id="KW-0677">Repeat</keyword>
<dbReference type="PANTHER" id="PTHR43215">
    <property type="entry name" value="RADIAL SPOKE HEAD 1 HOMOLOG"/>
    <property type="match status" value="1"/>
</dbReference>
<sequence>MNTIPYANNIDCKSQYISPKIDQYPQPLSLLKMLIEIFPNNPLKSIPKEFDYRLIQSKTQNLNSSSQAQSRLRSDTPITIRGSNYRYVGQMNGNQREGVGSYFTNELEYEGEWLQNVYNGFGKYYLDGKLSYQGQFKDGLKHGAGIEYYDADSYFVGNFQNNKKNGIGTLYRIKEKIQGMWENDQLVEKY</sequence>
<dbReference type="OrthoDB" id="184064at2759"/>